<sequence length="93" mass="9939">MPGYSGLNCTTSCPYPLYGYRCQGYCDCSNDTCDISTGCRTLTTGLCLKPSASIGELAGSTSLCSCLLPSVSYVETIGIILHKDKKLHLDVFI</sequence>
<organism evidence="1">
    <name type="scientific">Magallana gigas</name>
    <name type="common">Pacific oyster</name>
    <name type="synonym">Crassostrea gigas</name>
    <dbReference type="NCBI Taxonomy" id="29159"/>
    <lineage>
        <taxon>Eukaryota</taxon>
        <taxon>Metazoa</taxon>
        <taxon>Spiralia</taxon>
        <taxon>Lophotrochozoa</taxon>
        <taxon>Mollusca</taxon>
        <taxon>Bivalvia</taxon>
        <taxon>Autobranchia</taxon>
        <taxon>Pteriomorphia</taxon>
        <taxon>Ostreida</taxon>
        <taxon>Ostreoidea</taxon>
        <taxon>Ostreidae</taxon>
        <taxon>Magallana</taxon>
    </lineage>
</organism>
<protein>
    <submittedName>
        <fullName evidence="1">Uncharacterized protein</fullName>
    </submittedName>
</protein>
<reference evidence="1" key="1">
    <citation type="journal article" date="2012" name="Nature">
        <title>The oyster genome reveals stress adaptation and complexity of shell formation.</title>
        <authorList>
            <person name="Zhang G."/>
            <person name="Fang X."/>
            <person name="Guo X."/>
            <person name="Li L."/>
            <person name="Luo R."/>
            <person name="Xu F."/>
            <person name="Yang P."/>
            <person name="Zhang L."/>
            <person name="Wang X."/>
            <person name="Qi H."/>
            <person name="Xiong Z."/>
            <person name="Que H."/>
            <person name="Xie Y."/>
            <person name="Holland P.W."/>
            <person name="Paps J."/>
            <person name="Zhu Y."/>
            <person name="Wu F."/>
            <person name="Chen Y."/>
            <person name="Wang J."/>
            <person name="Peng C."/>
            <person name="Meng J."/>
            <person name="Yang L."/>
            <person name="Liu J."/>
            <person name="Wen B."/>
            <person name="Zhang N."/>
            <person name="Huang Z."/>
            <person name="Zhu Q."/>
            <person name="Feng Y."/>
            <person name="Mount A."/>
            <person name="Hedgecock D."/>
            <person name="Xu Z."/>
            <person name="Liu Y."/>
            <person name="Domazet-Loso T."/>
            <person name="Du Y."/>
            <person name="Sun X."/>
            <person name="Zhang S."/>
            <person name="Liu B."/>
            <person name="Cheng P."/>
            <person name="Jiang X."/>
            <person name="Li J."/>
            <person name="Fan D."/>
            <person name="Wang W."/>
            <person name="Fu W."/>
            <person name="Wang T."/>
            <person name="Wang B."/>
            <person name="Zhang J."/>
            <person name="Peng Z."/>
            <person name="Li Y."/>
            <person name="Li N."/>
            <person name="Wang J."/>
            <person name="Chen M."/>
            <person name="He Y."/>
            <person name="Tan F."/>
            <person name="Song X."/>
            <person name="Zheng Q."/>
            <person name="Huang R."/>
            <person name="Yang H."/>
            <person name="Du X."/>
            <person name="Chen L."/>
            <person name="Yang M."/>
            <person name="Gaffney P.M."/>
            <person name="Wang S."/>
            <person name="Luo L."/>
            <person name="She Z."/>
            <person name="Ming Y."/>
            <person name="Huang W."/>
            <person name="Zhang S."/>
            <person name="Huang B."/>
            <person name="Zhang Y."/>
            <person name="Qu T."/>
            <person name="Ni P."/>
            <person name="Miao G."/>
            <person name="Wang J."/>
            <person name="Wang Q."/>
            <person name="Steinberg C.E."/>
            <person name="Wang H."/>
            <person name="Li N."/>
            <person name="Qian L."/>
            <person name="Zhang G."/>
            <person name="Li Y."/>
            <person name="Yang H."/>
            <person name="Liu X."/>
            <person name="Wang J."/>
            <person name="Yin Y."/>
            <person name="Wang J."/>
        </authorList>
    </citation>
    <scope>NUCLEOTIDE SEQUENCE [LARGE SCALE GENOMIC DNA]</scope>
    <source>
        <strain evidence="1">05x7-T-G4-1.051#20</strain>
    </source>
</reference>
<accession>K1P6M1</accession>
<dbReference type="AlphaFoldDB" id="K1P6M1"/>
<evidence type="ECO:0000313" key="1">
    <source>
        <dbReference type="EMBL" id="EKC17213.1"/>
    </source>
</evidence>
<dbReference type="Gene3D" id="2.170.300.10">
    <property type="entry name" value="Tie2 ligand-binding domain superfamily"/>
    <property type="match status" value="1"/>
</dbReference>
<dbReference type="InParanoid" id="K1P6M1"/>
<dbReference type="EMBL" id="JH823189">
    <property type="protein sequence ID" value="EKC17213.1"/>
    <property type="molecule type" value="Genomic_DNA"/>
</dbReference>
<dbReference type="HOGENOM" id="CLU_2401742_0_0_1"/>
<name>K1P6M1_MAGGI</name>
<proteinExistence type="predicted"/>
<gene>
    <name evidence="1" type="ORF">CGI_10001631</name>
</gene>